<dbReference type="Gene3D" id="1.25.10.10">
    <property type="entry name" value="Leucine-rich Repeat Variant"/>
    <property type="match status" value="1"/>
</dbReference>
<dbReference type="InterPro" id="IPR016024">
    <property type="entry name" value="ARM-type_fold"/>
</dbReference>
<reference evidence="2" key="1">
    <citation type="submission" date="2020-10" db="EMBL/GenBank/DDBJ databases">
        <authorList>
            <person name="Han B."/>
            <person name="Lu T."/>
            <person name="Zhao Q."/>
            <person name="Huang X."/>
            <person name="Zhao Y."/>
        </authorList>
    </citation>
    <scope>NUCLEOTIDE SEQUENCE</scope>
</reference>
<protein>
    <recommendedName>
        <fullName evidence="1">U3 small nucleolar RNA-associated protein 20 C-terminal domain-containing protein</fullName>
    </recommendedName>
</protein>
<dbReference type="Pfam" id="PF23099">
    <property type="entry name" value="UTP20_C"/>
    <property type="match status" value="1"/>
</dbReference>
<gene>
    <name evidence="2" type="ORF">NCGR_LOCUS22614</name>
</gene>
<dbReference type="GO" id="GO:0030686">
    <property type="term" value="C:90S preribosome"/>
    <property type="evidence" value="ECO:0007669"/>
    <property type="project" value="TreeGrafter"/>
</dbReference>
<dbReference type="SUPFAM" id="SSF48371">
    <property type="entry name" value="ARM repeat"/>
    <property type="match status" value="1"/>
</dbReference>
<keyword evidence="3" id="KW-1185">Reference proteome</keyword>
<dbReference type="EMBL" id="CAJGYO010000005">
    <property type="protein sequence ID" value="CAD6233132.1"/>
    <property type="molecule type" value="Genomic_DNA"/>
</dbReference>
<dbReference type="PANTHER" id="PTHR17695:SF11">
    <property type="entry name" value="SMALL SUBUNIT PROCESSOME COMPONENT 20 HOMOLOG"/>
    <property type="match status" value="1"/>
</dbReference>
<dbReference type="OrthoDB" id="360653at2759"/>
<evidence type="ECO:0000313" key="2">
    <source>
        <dbReference type="EMBL" id="CAD6233132.1"/>
    </source>
</evidence>
<comment type="caution">
    <text evidence="2">The sequence shown here is derived from an EMBL/GenBank/DDBJ whole genome shotgun (WGS) entry which is preliminary data.</text>
</comment>
<dbReference type="InterPro" id="IPR011989">
    <property type="entry name" value="ARM-like"/>
</dbReference>
<dbReference type="GO" id="GO:0032040">
    <property type="term" value="C:small-subunit processome"/>
    <property type="evidence" value="ECO:0007669"/>
    <property type="project" value="TreeGrafter"/>
</dbReference>
<name>A0A811P425_9POAL</name>
<dbReference type="InterPro" id="IPR052575">
    <property type="entry name" value="SSU_processome_comp_20"/>
</dbReference>
<dbReference type="PANTHER" id="PTHR17695">
    <property type="entry name" value="SMALL SUBUNIT PROCESSOME COMPONENT 20 HOMOLOG"/>
    <property type="match status" value="1"/>
</dbReference>
<feature type="domain" description="U3 small nucleolar RNA-associated protein 20 C-terminal" evidence="1">
    <location>
        <begin position="189"/>
        <end position="268"/>
    </location>
</feature>
<proteinExistence type="predicted"/>
<sequence>MDFFLANLSYEHPSGREAVLEMLHDILTRFPQRIIDDQGQTFFHHLVVALADEQHQNVSSMILRAIQKLLGRIGDQGKSYIFEYSLSWYTGEKKSLWSASAQVIGLLVGDHITLRTGKHLKSILAVVKKIMESSVIASGAIQLGLSDEAVLPLWKALLAFVTENSWETFRKGLIQMPNIIPERCCRDISDDDSDEVKQLAQGVQNKLRDLIGSEKFVEVYKSVWMGLKQKRDSRKQAQKIVAAVDPERHAKPKRRMVAKHQEHKRRKIMAMKIGRWMR</sequence>
<dbReference type="InterPro" id="IPR057525">
    <property type="entry name" value="UTP20_C"/>
</dbReference>
<evidence type="ECO:0000313" key="3">
    <source>
        <dbReference type="Proteomes" id="UP000604825"/>
    </source>
</evidence>
<dbReference type="Proteomes" id="UP000604825">
    <property type="component" value="Unassembled WGS sequence"/>
</dbReference>
<evidence type="ECO:0000259" key="1">
    <source>
        <dbReference type="Pfam" id="PF23099"/>
    </source>
</evidence>
<dbReference type="AlphaFoldDB" id="A0A811P425"/>
<accession>A0A811P425</accession>
<organism evidence="2 3">
    <name type="scientific">Miscanthus lutarioriparius</name>
    <dbReference type="NCBI Taxonomy" id="422564"/>
    <lineage>
        <taxon>Eukaryota</taxon>
        <taxon>Viridiplantae</taxon>
        <taxon>Streptophyta</taxon>
        <taxon>Embryophyta</taxon>
        <taxon>Tracheophyta</taxon>
        <taxon>Spermatophyta</taxon>
        <taxon>Magnoliopsida</taxon>
        <taxon>Liliopsida</taxon>
        <taxon>Poales</taxon>
        <taxon>Poaceae</taxon>
        <taxon>PACMAD clade</taxon>
        <taxon>Panicoideae</taxon>
        <taxon>Andropogonodae</taxon>
        <taxon>Andropogoneae</taxon>
        <taxon>Saccharinae</taxon>
        <taxon>Miscanthus</taxon>
    </lineage>
</organism>